<reference evidence="8 9" key="1">
    <citation type="submission" date="2019-09" db="EMBL/GenBank/DDBJ databases">
        <title>A chromosome-level genome assembly of the Chinese tupelo Nyssa sinensis.</title>
        <authorList>
            <person name="Yang X."/>
            <person name="Kang M."/>
            <person name="Yang Y."/>
            <person name="Xiong H."/>
            <person name="Wang M."/>
            <person name="Zhang Z."/>
            <person name="Wang Z."/>
            <person name="Wu H."/>
            <person name="Ma T."/>
            <person name="Liu J."/>
            <person name="Xi Z."/>
        </authorList>
    </citation>
    <scope>NUCLEOTIDE SEQUENCE [LARGE SCALE GENOMIC DNA]</scope>
    <source>
        <strain evidence="8">J267</strain>
        <tissue evidence="8">Leaf</tissue>
    </source>
</reference>
<dbReference type="EMBL" id="CM018045">
    <property type="protein sequence ID" value="KAA8528197.1"/>
    <property type="molecule type" value="Genomic_DNA"/>
</dbReference>
<protein>
    <recommendedName>
        <fullName evidence="7">G protein gamma domain-containing protein</fullName>
    </recommendedName>
</protein>
<keyword evidence="9" id="KW-1185">Reference proteome</keyword>
<dbReference type="AlphaFoldDB" id="A0A5J5AFG7"/>
<organism evidence="8 9">
    <name type="scientific">Nyssa sinensis</name>
    <dbReference type="NCBI Taxonomy" id="561372"/>
    <lineage>
        <taxon>Eukaryota</taxon>
        <taxon>Viridiplantae</taxon>
        <taxon>Streptophyta</taxon>
        <taxon>Embryophyta</taxon>
        <taxon>Tracheophyta</taxon>
        <taxon>Spermatophyta</taxon>
        <taxon>Magnoliopsida</taxon>
        <taxon>eudicotyledons</taxon>
        <taxon>Gunneridae</taxon>
        <taxon>Pentapetalae</taxon>
        <taxon>asterids</taxon>
        <taxon>Cornales</taxon>
        <taxon>Nyssaceae</taxon>
        <taxon>Nyssa</taxon>
    </lineage>
</organism>
<dbReference type="InterPro" id="IPR015898">
    <property type="entry name" value="G-protein_gamma-like_dom"/>
</dbReference>
<keyword evidence="3" id="KW-0175">Coiled coil</keyword>
<evidence type="ECO:0000256" key="2">
    <source>
        <dbReference type="ARBA" id="ARBA00022475"/>
    </source>
</evidence>
<dbReference type="GO" id="GO:0005886">
    <property type="term" value="C:plasma membrane"/>
    <property type="evidence" value="ECO:0007669"/>
    <property type="project" value="UniProtKB-SubCell"/>
</dbReference>
<dbReference type="PANTHER" id="PTHR35129:SF5">
    <property type="entry name" value="GUANINE NUCLEOTIDE-BINDING PROTEIN SUBUNIT GAMMA 2"/>
    <property type="match status" value="1"/>
</dbReference>
<gene>
    <name evidence="8" type="ORF">F0562_035552</name>
</gene>
<dbReference type="GO" id="GO:0007165">
    <property type="term" value="P:signal transduction"/>
    <property type="evidence" value="ECO:0007669"/>
    <property type="project" value="UniProtKB-KW"/>
</dbReference>
<dbReference type="OrthoDB" id="776094at2759"/>
<keyword evidence="5" id="KW-0807">Transducer</keyword>
<feature type="compositionally biased region" description="Low complexity" evidence="6">
    <location>
        <begin position="13"/>
        <end position="22"/>
    </location>
</feature>
<sequence>MDSVSGGVDGQQSHPPSSSSSSVGANMQETTRPHTKAATPNFIGKHRMSAAISHLHQQIQIIQEELDQLETLGESSIVCKELISSVESVPDALLPVTKGPEGVGWDRWFQGAHGTRSRKRWI</sequence>
<keyword evidence="4" id="KW-0472">Membrane</keyword>
<evidence type="ECO:0000313" key="9">
    <source>
        <dbReference type="Proteomes" id="UP000325577"/>
    </source>
</evidence>
<evidence type="ECO:0000256" key="6">
    <source>
        <dbReference type="SAM" id="MobiDB-lite"/>
    </source>
</evidence>
<comment type="subcellular location">
    <subcellularLocation>
        <location evidence="1">Cell membrane</location>
    </subcellularLocation>
</comment>
<evidence type="ECO:0000256" key="4">
    <source>
        <dbReference type="ARBA" id="ARBA00023136"/>
    </source>
</evidence>
<feature type="domain" description="G protein gamma" evidence="7">
    <location>
        <begin position="48"/>
        <end position="122"/>
    </location>
</feature>
<evidence type="ECO:0000256" key="3">
    <source>
        <dbReference type="ARBA" id="ARBA00023054"/>
    </source>
</evidence>
<evidence type="ECO:0000259" key="7">
    <source>
        <dbReference type="SMART" id="SM01224"/>
    </source>
</evidence>
<feature type="region of interest" description="Disordered" evidence="6">
    <location>
        <begin position="1"/>
        <end position="45"/>
    </location>
</feature>
<dbReference type="Proteomes" id="UP000325577">
    <property type="component" value="Linkage Group LG21"/>
</dbReference>
<evidence type="ECO:0000256" key="1">
    <source>
        <dbReference type="ARBA" id="ARBA00004236"/>
    </source>
</evidence>
<name>A0A5J5AFG7_9ASTE</name>
<dbReference type="InterPro" id="IPR045878">
    <property type="entry name" value="GG1/2"/>
</dbReference>
<evidence type="ECO:0000256" key="5">
    <source>
        <dbReference type="ARBA" id="ARBA00023224"/>
    </source>
</evidence>
<accession>A0A5J5AFG7</accession>
<proteinExistence type="predicted"/>
<dbReference type="PANTHER" id="PTHR35129">
    <property type="entry name" value="GUANINE NUCLEOTIDE-BINDING PROTEIN SUBUNIT GAMMA 1"/>
    <property type="match status" value="1"/>
</dbReference>
<dbReference type="SMART" id="SM01224">
    <property type="entry name" value="G_gamma"/>
    <property type="match status" value="1"/>
</dbReference>
<evidence type="ECO:0000313" key="8">
    <source>
        <dbReference type="EMBL" id="KAA8528197.1"/>
    </source>
</evidence>
<keyword evidence="2" id="KW-1003">Cell membrane</keyword>